<proteinExistence type="predicted"/>
<keyword evidence="2" id="KW-1185">Reference proteome</keyword>
<organism evidence="1 2">
    <name type="scientific">Pleuronectes platessa</name>
    <name type="common">European plaice</name>
    <dbReference type="NCBI Taxonomy" id="8262"/>
    <lineage>
        <taxon>Eukaryota</taxon>
        <taxon>Metazoa</taxon>
        <taxon>Chordata</taxon>
        <taxon>Craniata</taxon>
        <taxon>Vertebrata</taxon>
        <taxon>Euteleostomi</taxon>
        <taxon>Actinopterygii</taxon>
        <taxon>Neopterygii</taxon>
        <taxon>Teleostei</taxon>
        <taxon>Neoteleostei</taxon>
        <taxon>Acanthomorphata</taxon>
        <taxon>Carangaria</taxon>
        <taxon>Pleuronectiformes</taxon>
        <taxon>Pleuronectoidei</taxon>
        <taxon>Pleuronectidae</taxon>
        <taxon>Pleuronectes</taxon>
    </lineage>
</organism>
<accession>A0A9N7VTS8</accession>
<gene>
    <name evidence="1" type="ORF">PLEPLA_LOCUS42863</name>
</gene>
<sequence length="70" mass="7980">MRLAAPHPADWDCAITHETDRQRTDIDLSLTDVRVSLTSTLRWCVRLSVMPGERQGCCGDRTGRRRGHVF</sequence>
<protein>
    <submittedName>
        <fullName evidence="1">Uncharacterized protein</fullName>
    </submittedName>
</protein>
<comment type="caution">
    <text evidence="1">The sequence shown here is derived from an EMBL/GenBank/DDBJ whole genome shotgun (WGS) entry which is preliminary data.</text>
</comment>
<dbReference type="Proteomes" id="UP001153269">
    <property type="component" value="Unassembled WGS sequence"/>
</dbReference>
<dbReference type="EMBL" id="CADEAL010004239">
    <property type="protein sequence ID" value="CAB1455093.1"/>
    <property type="molecule type" value="Genomic_DNA"/>
</dbReference>
<evidence type="ECO:0000313" key="2">
    <source>
        <dbReference type="Proteomes" id="UP001153269"/>
    </source>
</evidence>
<name>A0A9N7VTS8_PLEPL</name>
<evidence type="ECO:0000313" key="1">
    <source>
        <dbReference type="EMBL" id="CAB1455093.1"/>
    </source>
</evidence>
<dbReference type="AlphaFoldDB" id="A0A9N7VTS8"/>
<reference evidence="1" key="1">
    <citation type="submission" date="2020-03" db="EMBL/GenBank/DDBJ databases">
        <authorList>
            <person name="Weist P."/>
        </authorList>
    </citation>
    <scope>NUCLEOTIDE SEQUENCE</scope>
</reference>